<evidence type="ECO:0000256" key="3">
    <source>
        <dbReference type="ARBA" id="ARBA00022519"/>
    </source>
</evidence>
<dbReference type="PATRIC" id="fig|1122207.3.peg.718"/>
<comment type="subcellular location">
    <subcellularLocation>
        <location evidence="1">Membrane</location>
        <topology evidence="1">Multi-pass membrane protein</topology>
    </subcellularLocation>
</comment>
<dbReference type="Proteomes" id="UP000054058">
    <property type="component" value="Unassembled WGS sequence"/>
</dbReference>
<feature type="transmembrane region" description="Helical" evidence="7">
    <location>
        <begin position="203"/>
        <end position="227"/>
    </location>
</feature>
<feature type="transmembrane region" description="Helical" evidence="7">
    <location>
        <begin position="239"/>
        <end position="254"/>
    </location>
</feature>
<keyword evidence="5 7" id="KW-1133">Transmembrane helix</keyword>
<keyword evidence="6 7" id="KW-0472">Membrane</keyword>
<evidence type="ECO:0000259" key="8">
    <source>
        <dbReference type="Pfam" id="PF01694"/>
    </source>
</evidence>
<feature type="transmembrane region" description="Helical" evidence="7">
    <location>
        <begin position="91"/>
        <end position="110"/>
    </location>
</feature>
<dbReference type="EMBL" id="JAMB01000002">
    <property type="protein sequence ID" value="ETX11694.1"/>
    <property type="molecule type" value="Genomic_DNA"/>
</dbReference>
<dbReference type="GO" id="GO:0016020">
    <property type="term" value="C:membrane"/>
    <property type="evidence" value="ECO:0007669"/>
    <property type="project" value="UniProtKB-SubCell"/>
</dbReference>
<gene>
    <name evidence="9" type="ORF">MUS1_07040</name>
</gene>
<dbReference type="Gene3D" id="1.20.1540.10">
    <property type="entry name" value="Rhomboid-like"/>
    <property type="match status" value="1"/>
</dbReference>
<dbReference type="GO" id="GO:0006508">
    <property type="term" value="P:proteolysis"/>
    <property type="evidence" value="ECO:0007669"/>
    <property type="project" value="UniProtKB-KW"/>
</dbReference>
<dbReference type="eggNOG" id="COG0705">
    <property type="taxonomic scope" value="Bacteria"/>
</dbReference>
<dbReference type="PANTHER" id="PTHR43066">
    <property type="entry name" value="RHOMBOID-RELATED PROTEIN"/>
    <property type="match status" value="1"/>
</dbReference>
<name>X7E6J5_9GAMM</name>
<feature type="transmembrane region" description="Helical" evidence="7">
    <location>
        <begin position="144"/>
        <end position="165"/>
    </location>
</feature>
<sequence>MYCVYRFEQTEDPKVLTEALWHHKIAHQVIFNEGRNELWLRDPRQLPALEQILALWKENPLELDYSQSNISTFTAPSSNLSLVAQFKQNPVTILLLLVTLLAAALTKLGANFDMVGQFTISGFDARDGKIYFYNLSEVMARKEYWRLFTPALLHFSVLHLVFNTLWVWDIGRKLERLLGSVVWAVGVFIVAVLSNILQYEISGYPLFGGLSGVVYGLIGFAWLLPILNARLPTIISKQLMIFFTVWLGIGYTPFPEMIGLGSIANTAHSIGLLSGLALCLVYWLATKHRYRENK</sequence>
<dbReference type="InterPro" id="IPR022764">
    <property type="entry name" value="Peptidase_S54_rhomboid_dom"/>
</dbReference>
<evidence type="ECO:0000256" key="2">
    <source>
        <dbReference type="ARBA" id="ARBA00022475"/>
    </source>
</evidence>
<accession>X7E6J5</accession>
<keyword evidence="9" id="KW-0378">Hydrolase</keyword>
<comment type="caution">
    <text evidence="9">The sequence shown here is derived from an EMBL/GenBank/DDBJ whole genome shotgun (WGS) entry which is preliminary data.</text>
</comment>
<keyword evidence="4 7" id="KW-0812">Transmembrane</keyword>
<organism evidence="9 10">
    <name type="scientific">Marinomonas ushuaiensis DSM 15871</name>
    <dbReference type="NCBI Taxonomy" id="1122207"/>
    <lineage>
        <taxon>Bacteria</taxon>
        <taxon>Pseudomonadati</taxon>
        <taxon>Pseudomonadota</taxon>
        <taxon>Gammaproteobacteria</taxon>
        <taxon>Oceanospirillales</taxon>
        <taxon>Oceanospirillaceae</taxon>
        <taxon>Marinomonas</taxon>
    </lineage>
</organism>
<keyword evidence="3" id="KW-0997">Cell inner membrane</keyword>
<evidence type="ECO:0000256" key="5">
    <source>
        <dbReference type="ARBA" id="ARBA00022989"/>
    </source>
</evidence>
<keyword evidence="10" id="KW-1185">Reference proteome</keyword>
<dbReference type="GO" id="GO:0004252">
    <property type="term" value="F:serine-type endopeptidase activity"/>
    <property type="evidence" value="ECO:0007669"/>
    <property type="project" value="InterPro"/>
</dbReference>
<protein>
    <submittedName>
        <fullName evidence="9">Protease</fullName>
    </submittedName>
</protein>
<evidence type="ECO:0000256" key="7">
    <source>
        <dbReference type="SAM" id="Phobius"/>
    </source>
</evidence>
<dbReference type="RefSeq" id="WP_036159249.1">
    <property type="nucleotide sequence ID" value="NZ_JAMB01000002.1"/>
</dbReference>
<evidence type="ECO:0000256" key="1">
    <source>
        <dbReference type="ARBA" id="ARBA00004141"/>
    </source>
</evidence>
<feature type="domain" description="Peptidase S54 rhomboid" evidence="8">
    <location>
        <begin position="142"/>
        <end position="282"/>
    </location>
</feature>
<evidence type="ECO:0000313" key="10">
    <source>
        <dbReference type="Proteomes" id="UP000054058"/>
    </source>
</evidence>
<keyword evidence="9" id="KW-0645">Protease</keyword>
<dbReference type="PANTHER" id="PTHR43066:SF26">
    <property type="entry name" value="RHOMBOID PROTEASE GLPG"/>
    <property type="match status" value="1"/>
</dbReference>
<dbReference type="OrthoDB" id="9778341at2"/>
<dbReference type="AlphaFoldDB" id="X7E6J5"/>
<evidence type="ECO:0000313" key="9">
    <source>
        <dbReference type="EMBL" id="ETX11694.1"/>
    </source>
</evidence>
<keyword evidence="2" id="KW-1003">Cell membrane</keyword>
<feature type="transmembrane region" description="Helical" evidence="7">
    <location>
        <begin position="177"/>
        <end position="197"/>
    </location>
</feature>
<dbReference type="Pfam" id="PF01694">
    <property type="entry name" value="Rhomboid"/>
    <property type="match status" value="1"/>
</dbReference>
<dbReference type="InterPro" id="IPR035952">
    <property type="entry name" value="Rhomboid-like_sf"/>
</dbReference>
<evidence type="ECO:0000256" key="4">
    <source>
        <dbReference type="ARBA" id="ARBA00022692"/>
    </source>
</evidence>
<feature type="transmembrane region" description="Helical" evidence="7">
    <location>
        <begin position="266"/>
        <end position="285"/>
    </location>
</feature>
<dbReference type="SUPFAM" id="SSF144091">
    <property type="entry name" value="Rhomboid-like"/>
    <property type="match status" value="1"/>
</dbReference>
<proteinExistence type="predicted"/>
<evidence type="ECO:0000256" key="6">
    <source>
        <dbReference type="ARBA" id="ARBA00023136"/>
    </source>
</evidence>
<dbReference type="STRING" id="1122207.MUS1_07040"/>
<reference evidence="9 10" key="1">
    <citation type="submission" date="2014-01" db="EMBL/GenBank/DDBJ databases">
        <title>Marinomonas ushuaiensis DSM 15871 Genome Sequencing.</title>
        <authorList>
            <person name="Lai Q."/>
            <person name="Shao Z.S."/>
        </authorList>
    </citation>
    <scope>NUCLEOTIDE SEQUENCE [LARGE SCALE GENOMIC DNA]</scope>
    <source>
        <strain evidence="9 10">DSM 15871</strain>
    </source>
</reference>